<dbReference type="GO" id="GO:0005506">
    <property type="term" value="F:iron ion binding"/>
    <property type="evidence" value="ECO:0007669"/>
    <property type="project" value="InterPro"/>
</dbReference>
<accession>A0A561UAP0</accession>
<dbReference type="AlphaFoldDB" id="A0A561UAP0"/>
<dbReference type="PANTHER" id="PTHR46696:SF1">
    <property type="entry name" value="CYTOCHROME P450 YJIB-RELATED"/>
    <property type="match status" value="1"/>
</dbReference>
<dbReference type="InterPro" id="IPR017972">
    <property type="entry name" value="Cyt_P450_CS"/>
</dbReference>
<dbReference type="InterPro" id="IPR036396">
    <property type="entry name" value="Cyt_P450_sf"/>
</dbReference>
<dbReference type="PANTHER" id="PTHR46696">
    <property type="entry name" value="P450, PUTATIVE (EUROFUNG)-RELATED"/>
    <property type="match status" value="1"/>
</dbReference>
<keyword evidence="6 7" id="KW-0503">Monooxygenase</keyword>
<dbReference type="GO" id="GO:0020037">
    <property type="term" value="F:heme binding"/>
    <property type="evidence" value="ECO:0007669"/>
    <property type="project" value="InterPro"/>
</dbReference>
<proteinExistence type="inferred from homology"/>
<dbReference type="RefSeq" id="WP_246213284.1">
    <property type="nucleotide sequence ID" value="NZ_BAAAMZ010000041.1"/>
</dbReference>
<keyword evidence="5 7" id="KW-0408">Iron</keyword>
<dbReference type="FunFam" id="1.10.630.10:FF:000018">
    <property type="entry name" value="Cytochrome P450 monooxygenase"/>
    <property type="match status" value="1"/>
</dbReference>
<evidence type="ECO:0000256" key="4">
    <source>
        <dbReference type="ARBA" id="ARBA00023002"/>
    </source>
</evidence>
<keyword evidence="9" id="KW-1185">Reference proteome</keyword>
<dbReference type="GO" id="GO:0004497">
    <property type="term" value="F:monooxygenase activity"/>
    <property type="evidence" value="ECO:0007669"/>
    <property type="project" value="UniProtKB-KW"/>
</dbReference>
<evidence type="ECO:0000313" key="8">
    <source>
        <dbReference type="EMBL" id="TWF96422.1"/>
    </source>
</evidence>
<reference evidence="8 9" key="1">
    <citation type="submission" date="2019-06" db="EMBL/GenBank/DDBJ databases">
        <title>Sequencing the genomes of 1000 actinobacteria strains.</title>
        <authorList>
            <person name="Klenk H.-P."/>
        </authorList>
    </citation>
    <scope>NUCLEOTIDE SEQUENCE [LARGE SCALE GENOMIC DNA]</scope>
    <source>
        <strain evidence="8 9">DSM 44826</strain>
    </source>
</reference>
<protein>
    <submittedName>
        <fullName evidence="8">Cytochrome P450</fullName>
    </submittedName>
</protein>
<evidence type="ECO:0000256" key="2">
    <source>
        <dbReference type="ARBA" id="ARBA00022617"/>
    </source>
</evidence>
<evidence type="ECO:0000256" key="7">
    <source>
        <dbReference type="RuleBase" id="RU000461"/>
    </source>
</evidence>
<keyword evidence="4 7" id="KW-0560">Oxidoreductase</keyword>
<dbReference type="PRINTS" id="PR00359">
    <property type="entry name" value="BP450"/>
</dbReference>
<evidence type="ECO:0000256" key="6">
    <source>
        <dbReference type="ARBA" id="ARBA00023033"/>
    </source>
</evidence>
<name>A0A561UAP0_9ACTN</name>
<dbReference type="Proteomes" id="UP000317940">
    <property type="component" value="Unassembled WGS sequence"/>
</dbReference>
<dbReference type="GO" id="GO:0016705">
    <property type="term" value="F:oxidoreductase activity, acting on paired donors, with incorporation or reduction of molecular oxygen"/>
    <property type="evidence" value="ECO:0007669"/>
    <property type="project" value="InterPro"/>
</dbReference>
<dbReference type="Pfam" id="PF00067">
    <property type="entry name" value="p450"/>
    <property type="match status" value="1"/>
</dbReference>
<sequence>MTSLHEPPHETAELFTFPQPRATGCPFDPPPAQRRPATRMALWDGAPCWMVTDYQDVRTVLSDRRFSADARIEGFPFFAPGRRAFIRDEPAFIRLDDPEHQRLRRMMTGDFLVKRVDQLRPRIQRIVDDALDAMIAKGAPADLVADFAFPIPSLVICELLGVPYEDHEFFQRQSRLVLDATAGAEQVKAAMDDFNAYMTELAASKKGEEDGIVARLASREDLTPGEVASNALLLLLAGHETTANMTSLSTLVLLRHPEQLAKLRAEPELVKGAVEELLRYLTIVHTGLPRVAVEDVELPGGAVVRAGEGVFAMIAAANRDEEMFGAGEELDITRDARRHLAFGFGVHQCLGQPLARVELQIALATLVRRLPGLRLAVPFEQVRFRTESLIYGLHELPLAW</sequence>
<evidence type="ECO:0000256" key="5">
    <source>
        <dbReference type="ARBA" id="ARBA00023004"/>
    </source>
</evidence>
<evidence type="ECO:0000256" key="1">
    <source>
        <dbReference type="ARBA" id="ARBA00010617"/>
    </source>
</evidence>
<comment type="caution">
    <text evidence="8">The sequence shown here is derived from an EMBL/GenBank/DDBJ whole genome shotgun (WGS) entry which is preliminary data.</text>
</comment>
<keyword evidence="2 7" id="KW-0349">Heme</keyword>
<dbReference type="PROSITE" id="PS00086">
    <property type="entry name" value="CYTOCHROME_P450"/>
    <property type="match status" value="1"/>
</dbReference>
<dbReference type="EMBL" id="VIWT01000001">
    <property type="protein sequence ID" value="TWF96422.1"/>
    <property type="molecule type" value="Genomic_DNA"/>
</dbReference>
<keyword evidence="3 7" id="KW-0479">Metal-binding</keyword>
<gene>
    <name evidence="8" type="ORF">FHX73_11194</name>
</gene>
<comment type="similarity">
    <text evidence="1 7">Belongs to the cytochrome P450 family.</text>
</comment>
<organism evidence="8 9">
    <name type="scientific">Kitasatospora viridis</name>
    <dbReference type="NCBI Taxonomy" id="281105"/>
    <lineage>
        <taxon>Bacteria</taxon>
        <taxon>Bacillati</taxon>
        <taxon>Actinomycetota</taxon>
        <taxon>Actinomycetes</taxon>
        <taxon>Kitasatosporales</taxon>
        <taxon>Streptomycetaceae</taxon>
        <taxon>Kitasatospora</taxon>
    </lineage>
</organism>
<dbReference type="InterPro" id="IPR001128">
    <property type="entry name" value="Cyt_P450"/>
</dbReference>
<dbReference type="PRINTS" id="PR00385">
    <property type="entry name" value="P450"/>
</dbReference>
<dbReference type="Gene3D" id="1.10.630.10">
    <property type="entry name" value="Cytochrome P450"/>
    <property type="match status" value="1"/>
</dbReference>
<dbReference type="InterPro" id="IPR002397">
    <property type="entry name" value="Cyt_P450_B"/>
</dbReference>
<dbReference type="CDD" id="cd11030">
    <property type="entry name" value="CYP105-like"/>
    <property type="match status" value="1"/>
</dbReference>
<dbReference type="SUPFAM" id="SSF48264">
    <property type="entry name" value="Cytochrome P450"/>
    <property type="match status" value="1"/>
</dbReference>
<evidence type="ECO:0000256" key="3">
    <source>
        <dbReference type="ARBA" id="ARBA00022723"/>
    </source>
</evidence>
<evidence type="ECO:0000313" key="9">
    <source>
        <dbReference type="Proteomes" id="UP000317940"/>
    </source>
</evidence>